<dbReference type="Gene3D" id="3.30.70.2540">
    <property type="entry name" value="CRISPR-associated endoribonuclease Cas6/Csy4"/>
    <property type="match status" value="1"/>
</dbReference>
<dbReference type="InterPro" id="IPR042564">
    <property type="entry name" value="CRISPR-Cas6/Csy4_sf"/>
</dbReference>
<dbReference type="Pfam" id="PF09618">
    <property type="entry name" value="Cas_Csy4"/>
    <property type="match status" value="1"/>
</dbReference>
<sequence length="184" mass="20915">MDHYLEIRVLPDPEFSEEMLMAALVARLHRALGRRGKGDIGVSFPSHHIKPGAVLRLHGQHRALNELESTGWRKGLNDYCLCSQVQPVPEAASWRCVSRVQVKSSPERLLRRSVRKGWLTEEEAQKRMETMEEERTDLPWLNLRSLSSGQSFRLFIRHGDLLPAPVAGLFSTYGLSATATVPWF</sequence>
<dbReference type="AlphaFoldDB" id="A0AAJ5QY32"/>
<protein>
    <submittedName>
        <fullName evidence="1">Type I-F CRISPR-associated endoribonuclease Cas6/Csy4</fullName>
    </submittedName>
</protein>
<name>A0AAJ5QY32_9ENTR</name>
<evidence type="ECO:0000313" key="1">
    <source>
        <dbReference type="EMBL" id="WBW63452.1"/>
    </source>
</evidence>
<proteinExistence type="predicted"/>
<dbReference type="NCBIfam" id="TIGR02563">
    <property type="entry name" value="cas_Csy4"/>
    <property type="match status" value="1"/>
</dbReference>
<dbReference type="CDD" id="cd09739">
    <property type="entry name" value="Cas6_I-F"/>
    <property type="match status" value="1"/>
</dbReference>
<dbReference type="GO" id="GO:0004519">
    <property type="term" value="F:endonuclease activity"/>
    <property type="evidence" value="ECO:0007669"/>
    <property type="project" value="InterPro"/>
</dbReference>
<dbReference type="GO" id="GO:0043571">
    <property type="term" value="P:maintenance of CRISPR repeat elements"/>
    <property type="evidence" value="ECO:0007669"/>
    <property type="project" value="InterPro"/>
</dbReference>
<dbReference type="RefSeq" id="WP_131047980.1">
    <property type="nucleotide sequence ID" value="NZ_CP112887.1"/>
</dbReference>
<reference evidence="1 2" key="1">
    <citation type="journal article" date="2023" name="Microbiol. Resour. Announc.">
        <title>Complete Genome Sequence of the First Colistin-Resistant Raoultella electrica Strain.</title>
        <authorList>
            <person name="Aldeia C."/>
            <person name="Campos-Madueno E.I."/>
            <person name="Sendi P."/>
            <person name="Endimiani A."/>
        </authorList>
    </citation>
    <scope>NUCLEOTIDE SEQUENCE [LARGE SCALE GENOMIC DNA]</scope>
    <source>
        <strain evidence="1 2">S2-IND-01-C</strain>
    </source>
</reference>
<dbReference type="EMBL" id="CP112887">
    <property type="protein sequence ID" value="WBW63452.1"/>
    <property type="molecule type" value="Genomic_DNA"/>
</dbReference>
<organism evidence="1 2">
    <name type="scientific">Klebsiella electrica</name>
    <dbReference type="NCBI Taxonomy" id="1259973"/>
    <lineage>
        <taxon>Bacteria</taxon>
        <taxon>Pseudomonadati</taxon>
        <taxon>Pseudomonadota</taxon>
        <taxon>Gammaproteobacteria</taxon>
        <taxon>Enterobacterales</taxon>
        <taxon>Enterobacteriaceae</taxon>
        <taxon>Klebsiella/Raoultella group</taxon>
        <taxon>Klebsiella</taxon>
    </lineage>
</organism>
<dbReference type="InterPro" id="IPR013396">
    <property type="entry name" value="CRISPR-assoc_prot_Csy4"/>
</dbReference>
<evidence type="ECO:0000313" key="2">
    <source>
        <dbReference type="Proteomes" id="UP001210130"/>
    </source>
</evidence>
<keyword evidence="2" id="KW-1185">Reference proteome</keyword>
<gene>
    <name evidence="1" type="primary">cas6f</name>
    <name evidence="1" type="ORF">OR613_11415</name>
</gene>
<dbReference type="Proteomes" id="UP001210130">
    <property type="component" value="Chromosome"/>
</dbReference>
<accession>A0AAJ5QY32</accession>